<dbReference type="Gene3D" id="1.10.10.10">
    <property type="entry name" value="Winged helix-like DNA-binding domain superfamily/Winged helix DNA-binding domain"/>
    <property type="match status" value="1"/>
</dbReference>
<dbReference type="AlphaFoldDB" id="A0A2Z3RZM9"/>
<dbReference type="EMBL" id="CP023994">
    <property type="protein sequence ID" value="AWR22157.1"/>
    <property type="molecule type" value="Genomic_DNA"/>
</dbReference>
<evidence type="ECO:0000313" key="2">
    <source>
        <dbReference type="Proteomes" id="UP000246894"/>
    </source>
</evidence>
<dbReference type="KEGG" id="aum:AURMO_01573"/>
<reference evidence="1 2" key="1">
    <citation type="submission" date="2017-10" db="EMBL/GenBank/DDBJ databases">
        <title>Genome of an Actinobacterium that displays light-enhanced growth.</title>
        <authorList>
            <person name="Maresca J.A."/>
            <person name="Hempel P."/>
            <person name="Shevchenko O."/>
            <person name="Miller K.J."/>
            <person name="Hahn M.W."/>
        </authorList>
    </citation>
    <scope>NUCLEOTIDE SEQUENCE [LARGE SCALE GENOMIC DNA]</scope>
    <source>
        <strain evidence="1 2">MWH-Mo1</strain>
    </source>
</reference>
<dbReference type="InterPro" id="IPR036390">
    <property type="entry name" value="WH_DNA-bd_sf"/>
</dbReference>
<dbReference type="CDD" id="cd05403">
    <property type="entry name" value="NT_KNTase_like"/>
    <property type="match status" value="1"/>
</dbReference>
<name>A0A2Z3RZM9_9MICO</name>
<proteinExistence type="predicted"/>
<evidence type="ECO:0000313" key="1">
    <source>
        <dbReference type="EMBL" id="AWR22157.1"/>
    </source>
</evidence>
<dbReference type="Proteomes" id="UP000246894">
    <property type="component" value="Chromosome"/>
</dbReference>
<dbReference type="RefSeq" id="WP_162532706.1">
    <property type="nucleotide sequence ID" value="NZ_CP023994.1"/>
</dbReference>
<dbReference type="InterPro" id="IPR043519">
    <property type="entry name" value="NT_sf"/>
</dbReference>
<accession>A0A2Z3RZM9</accession>
<organism evidence="1 2">
    <name type="scientific">Aurantimicrobium photophilum</name>
    <dbReference type="NCBI Taxonomy" id="1987356"/>
    <lineage>
        <taxon>Bacteria</taxon>
        <taxon>Bacillati</taxon>
        <taxon>Actinomycetota</taxon>
        <taxon>Actinomycetes</taxon>
        <taxon>Micrococcales</taxon>
        <taxon>Microbacteriaceae</taxon>
        <taxon>Aurantimicrobium</taxon>
    </lineage>
</organism>
<protein>
    <submittedName>
        <fullName evidence="1">Uncharacterized protein</fullName>
    </submittedName>
</protein>
<dbReference type="SUPFAM" id="SSF46785">
    <property type="entry name" value="Winged helix' DNA-binding domain"/>
    <property type="match status" value="1"/>
</dbReference>
<dbReference type="CDD" id="cd00090">
    <property type="entry name" value="HTH_ARSR"/>
    <property type="match status" value="1"/>
</dbReference>
<gene>
    <name evidence="1" type="ORF">AURMO_01573</name>
</gene>
<keyword evidence="2" id="KW-1185">Reference proteome</keyword>
<dbReference type="InterPro" id="IPR011991">
    <property type="entry name" value="ArsR-like_HTH"/>
</dbReference>
<dbReference type="InterPro" id="IPR036388">
    <property type="entry name" value="WH-like_DNA-bd_sf"/>
</dbReference>
<dbReference type="Gene3D" id="3.30.460.10">
    <property type="entry name" value="Beta Polymerase, domain 2"/>
    <property type="match status" value="1"/>
</dbReference>
<sequence length="193" mass="21148">MKSSAPLLSPILRSDTQGRMLAALMRDAEKELSLTELAAQCDVAVPTILRDVDRLVDGGYVSARRVGRNRLVRINTEHPIYASLWNVVMFGYGPAALLPGLLSDLPGIEHAYIYGSWAARFLGESGESPRDIDVLIVGGSEYGDLYEVAHKASALVGREVNINVITPERWANQTDGFVTTVKSRPLLELNLEK</sequence>